<sequence>MIRINSKLDELRHRTVEMQHILVSRNAAS</sequence>
<protein>
    <submittedName>
        <fullName evidence="1">Uncharacterized protein</fullName>
    </submittedName>
</protein>
<evidence type="ECO:0000313" key="2">
    <source>
        <dbReference type="Proteomes" id="UP000195633"/>
    </source>
</evidence>
<gene>
    <name evidence="1" type="ORF">S101447_02687</name>
</gene>
<dbReference type="Proteomes" id="UP000195633">
    <property type="component" value="Chromosome"/>
</dbReference>
<organism evidence="1 2">
    <name type="scientific">Acetobacter ascendens</name>
    <dbReference type="NCBI Taxonomy" id="481146"/>
    <lineage>
        <taxon>Bacteria</taxon>
        <taxon>Pseudomonadati</taxon>
        <taxon>Pseudomonadota</taxon>
        <taxon>Alphaproteobacteria</taxon>
        <taxon>Acetobacterales</taxon>
        <taxon>Acetobacteraceae</taxon>
        <taxon>Acetobacter</taxon>
    </lineage>
</organism>
<name>A0A1Y0V169_9PROT</name>
<reference evidence="1 2" key="1">
    <citation type="submission" date="2017-05" db="EMBL/GenBank/DDBJ databases">
        <title>Genome sequence of Acetobacter pasteurianus subsp. ascendens strain SRCM101447.</title>
        <authorList>
            <person name="Cho S.H."/>
        </authorList>
    </citation>
    <scope>NUCLEOTIDE SEQUENCE [LARGE SCALE GENOMIC DNA]</scope>
    <source>
        <strain evidence="1 2">SRCM101447</strain>
    </source>
</reference>
<dbReference type="AlphaFoldDB" id="A0A1Y0V169"/>
<evidence type="ECO:0000313" key="1">
    <source>
        <dbReference type="EMBL" id="ARW11725.1"/>
    </source>
</evidence>
<dbReference type="EMBL" id="CP021524">
    <property type="protein sequence ID" value="ARW11725.1"/>
    <property type="molecule type" value="Genomic_DNA"/>
</dbReference>
<accession>A0A1Y0V169</accession>
<proteinExistence type="predicted"/>